<organism evidence="1 2">
    <name type="scientific">Bacteroides pyogenes F0041</name>
    <dbReference type="NCBI Taxonomy" id="1321819"/>
    <lineage>
        <taxon>Bacteria</taxon>
        <taxon>Pseudomonadati</taxon>
        <taxon>Bacteroidota</taxon>
        <taxon>Bacteroidia</taxon>
        <taxon>Bacteroidales</taxon>
        <taxon>Bacteroidaceae</taxon>
        <taxon>Bacteroides</taxon>
    </lineage>
</organism>
<dbReference type="PATRIC" id="fig|1321819.3.peg.2979"/>
<evidence type="ECO:0000313" key="1">
    <source>
        <dbReference type="EMBL" id="ERI81464.1"/>
    </source>
</evidence>
<dbReference type="Proteomes" id="UP000016496">
    <property type="component" value="Unassembled WGS sequence"/>
</dbReference>
<evidence type="ECO:0000313" key="2">
    <source>
        <dbReference type="Proteomes" id="UP000016496"/>
    </source>
</evidence>
<dbReference type="HOGENOM" id="CLU_1999349_0_0_10"/>
<accession>U2BTF0</accession>
<dbReference type="AlphaFoldDB" id="U2BTF0"/>
<name>U2BTF0_9BACE</name>
<dbReference type="EMBL" id="AWSV01000162">
    <property type="protein sequence ID" value="ERI81464.1"/>
    <property type="molecule type" value="Genomic_DNA"/>
</dbReference>
<reference evidence="1 2" key="1">
    <citation type="submission" date="2013-08" db="EMBL/GenBank/DDBJ databases">
        <authorList>
            <person name="Weinstock G."/>
            <person name="Sodergren E."/>
            <person name="Wylie T."/>
            <person name="Fulton L."/>
            <person name="Fulton R."/>
            <person name="Fronick C."/>
            <person name="O'Laughlin M."/>
            <person name="Godfrey J."/>
            <person name="Miner T."/>
            <person name="Herter B."/>
            <person name="Appelbaum E."/>
            <person name="Cordes M."/>
            <person name="Lek S."/>
            <person name="Wollam A."/>
            <person name="Pepin K.H."/>
            <person name="Palsikar V.B."/>
            <person name="Mitreva M."/>
            <person name="Wilson R.K."/>
        </authorList>
    </citation>
    <scope>NUCLEOTIDE SEQUENCE [LARGE SCALE GENOMIC DNA]</scope>
    <source>
        <strain evidence="1 2">F0041</strain>
    </source>
</reference>
<gene>
    <name evidence="1" type="ORF">HMPREF1981_03228</name>
</gene>
<comment type="caution">
    <text evidence="1">The sequence shown here is derived from an EMBL/GenBank/DDBJ whole genome shotgun (WGS) entry which is preliminary data.</text>
</comment>
<sequence length="124" mass="14499">MRMCRQHVDFIPLARVRFPAPLNFLNMEIMKEQEKLNKKEALDKFGGLVYNAVNREDFTAFCIASESEDLLYSSTVIRGDLPGLSHMLFKVMRRRPHVYQILKVAVQAYEELVRPDEFSDTQMN</sequence>
<protein>
    <submittedName>
        <fullName evidence="1">Uncharacterized protein</fullName>
    </submittedName>
</protein>
<proteinExistence type="predicted"/>